<dbReference type="RefSeq" id="WP_246421807.1">
    <property type="nucleotide sequence ID" value="NZ_JACHDS010000001.1"/>
</dbReference>
<protein>
    <submittedName>
        <fullName evidence="3">Uncharacterized protein</fullName>
    </submittedName>
</protein>
<evidence type="ECO:0000313" key="4">
    <source>
        <dbReference type="Proteomes" id="UP000546642"/>
    </source>
</evidence>
<comment type="caution">
    <text evidence="3">The sequence shown here is derived from an EMBL/GenBank/DDBJ whole genome shotgun (WGS) entry which is preliminary data.</text>
</comment>
<name>A0A7X0D7J4_9ACTN</name>
<feature type="compositionally biased region" description="Gly residues" evidence="1">
    <location>
        <begin position="29"/>
        <end position="39"/>
    </location>
</feature>
<dbReference type="EMBL" id="JACHDS010000001">
    <property type="protein sequence ID" value="MBB6173796.1"/>
    <property type="molecule type" value="Genomic_DNA"/>
</dbReference>
<reference evidence="3 4" key="1">
    <citation type="submission" date="2020-08" db="EMBL/GenBank/DDBJ databases">
        <title>Sequencing the genomes of 1000 actinobacteria strains.</title>
        <authorList>
            <person name="Klenk H.-P."/>
        </authorList>
    </citation>
    <scope>NUCLEOTIDE SEQUENCE [LARGE SCALE GENOMIC DNA]</scope>
    <source>
        <strain evidence="3 4">DSM 46659</strain>
    </source>
</reference>
<keyword evidence="2" id="KW-1133">Transmembrane helix</keyword>
<keyword evidence="2" id="KW-0812">Transmembrane</keyword>
<evidence type="ECO:0000256" key="2">
    <source>
        <dbReference type="SAM" id="Phobius"/>
    </source>
</evidence>
<evidence type="ECO:0000256" key="1">
    <source>
        <dbReference type="SAM" id="MobiDB-lite"/>
    </source>
</evidence>
<proteinExistence type="predicted"/>
<dbReference type="Proteomes" id="UP000546642">
    <property type="component" value="Unassembled WGS sequence"/>
</dbReference>
<feature type="compositionally biased region" description="Pro residues" evidence="1">
    <location>
        <begin position="45"/>
        <end position="54"/>
    </location>
</feature>
<evidence type="ECO:0000313" key="3">
    <source>
        <dbReference type="EMBL" id="MBB6173796.1"/>
    </source>
</evidence>
<keyword evidence="4" id="KW-1185">Reference proteome</keyword>
<dbReference type="AlphaFoldDB" id="A0A7X0D7J4"/>
<feature type="transmembrane region" description="Helical" evidence="2">
    <location>
        <begin position="161"/>
        <end position="184"/>
    </location>
</feature>
<accession>A0A7X0D7J4</accession>
<gene>
    <name evidence="3" type="ORF">HNR23_003856</name>
</gene>
<feature type="transmembrane region" description="Helical" evidence="2">
    <location>
        <begin position="131"/>
        <end position="149"/>
    </location>
</feature>
<feature type="region of interest" description="Disordered" evidence="1">
    <location>
        <begin position="1"/>
        <end position="54"/>
    </location>
</feature>
<keyword evidence="2" id="KW-0472">Membrane</keyword>
<sequence length="189" mass="19331">MDEQWPRVPRYWDAPAGAGPWDRADRSGGHPGGGNGSGSGAWAPPAAPPAAPAPLPPSAAYPGYPAPPWPAAHPAHAHPRFEPPGVPAAPHCHGPAPCGPPARVGSAVAALVGAILTLVFPIFFLVVGEPLLFLLMNIPGIVLGILGLTKTADPAEVERSIGHTWACTLAYIALVVIIASWMFAPVGTV</sequence>
<organism evidence="3 4">
    <name type="scientific">Nocardiopsis mwathae</name>
    <dbReference type="NCBI Taxonomy" id="1472723"/>
    <lineage>
        <taxon>Bacteria</taxon>
        <taxon>Bacillati</taxon>
        <taxon>Actinomycetota</taxon>
        <taxon>Actinomycetes</taxon>
        <taxon>Streptosporangiales</taxon>
        <taxon>Nocardiopsidaceae</taxon>
        <taxon>Nocardiopsis</taxon>
    </lineage>
</organism>
<feature type="transmembrane region" description="Helical" evidence="2">
    <location>
        <begin position="104"/>
        <end position="125"/>
    </location>
</feature>